<proteinExistence type="predicted"/>
<gene>
    <name evidence="2" type="ORF">GGR27_000599</name>
</gene>
<protein>
    <recommendedName>
        <fullName evidence="4">Lipocalin-like domain-containing protein</fullName>
    </recommendedName>
</protein>
<evidence type="ECO:0008006" key="4">
    <source>
        <dbReference type="Google" id="ProtNLM"/>
    </source>
</evidence>
<accession>A0ABX0X7C0</accession>
<evidence type="ECO:0000313" key="3">
    <source>
        <dbReference type="Proteomes" id="UP000770785"/>
    </source>
</evidence>
<sequence length="121" mass="13736">MPRLLLASCLCFLCLTSCNSEDAEIVASLEGRWLLDKALRNNMETEMLEGLYYEFGVDSTIQTNLLGKEQNGTYSLNERSIITLGVVPKLDYKITEVSDSTLQVRTELQGFRFDFLLKRAD</sequence>
<dbReference type="Proteomes" id="UP000770785">
    <property type="component" value="Unassembled WGS sequence"/>
</dbReference>
<evidence type="ECO:0000256" key="1">
    <source>
        <dbReference type="SAM" id="SignalP"/>
    </source>
</evidence>
<feature type="signal peptide" evidence="1">
    <location>
        <begin position="1"/>
        <end position="22"/>
    </location>
</feature>
<organism evidence="2 3">
    <name type="scientific">Neolewinella antarctica</name>
    <dbReference type="NCBI Taxonomy" id="442734"/>
    <lineage>
        <taxon>Bacteria</taxon>
        <taxon>Pseudomonadati</taxon>
        <taxon>Bacteroidota</taxon>
        <taxon>Saprospiria</taxon>
        <taxon>Saprospirales</taxon>
        <taxon>Lewinellaceae</taxon>
        <taxon>Neolewinella</taxon>
    </lineage>
</organism>
<name>A0ABX0X7C0_9BACT</name>
<comment type="caution">
    <text evidence="2">The sequence shown here is derived from an EMBL/GenBank/DDBJ whole genome shotgun (WGS) entry which is preliminary data.</text>
</comment>
<reference evidence="2 3" key="1">
    <citation type="submission" date="2020-03" db="EMBL/GenBank/DDBJ databases">
        <title>Genomic Encyclopedia of Type Strains, Phase IV (KMG-IV): sequencing the most valuable type-strain genomes for metagenomic binning, comparative biology and taxonomic classification.</title>
        <authorList>
            <person name="Goeker M."/>
        </authorList>
    </citation>
    <scope>NUCLEOTIDE SEQUENCE [LARGE SCALE GENOMIC DNA]</scope>
    <source>
        <strain evidence="2 3">DSM 105096</strain>
    </source>
</reference>
<keyword evidence="1" id="KW-0732">Signal</keyword>
<keyword evidence="3" id="KW-1185">Reference proteome</keyword>
<dbReference type="EMBL" id="JAATJH010000001">
    <property type="protein sequence ID" value="NJC25118.1"/>
    <property type="molecule type" value="Genomic_DNA"/>
</dbReference>
<feature type="chain" id="PRO_5046796440" description="Lipocalin-like domain-containing protein" evidence="1">
    <location>
        <begin position="23"/>
        <end position="121"/>
    </location>
</feature>
<evidence type="ECO:0000313" key="2">
    <source>
        <dbReference type="EMBL" id="NJC25118.1"/>
    </source>
</evidence>
<dbReference type="RefSeq" id="WP_168035887.1">
    <property type="nucleotide sequence ID" value="NZ_JAATJH010000001.1"/>
</dbReference>